<comment type="caution">
    <text evidence="8">The sequence shown here is derived from an EMBL/GenBank/DDBJ whole genome shotgun (WGS) entry which is preliminary data.</text>
</comment>
<evidence type="ECO:0000259" key="7">
    <source>
        <dbReference type="PROSITE" id="PS50983"/>
    </source>
</evidence>
<dbReference type="InterPro" id="IPR002491">
    <property type="entry name" value="ABC_transptr_periplasmic_BD"/>
</dbReference>
<evidence type="ECO:0000256" key="1">
    <source>
        <dbReference type="ARBA" id="ARBA00004196"/>
    </source>
</evidence>
<dbReference type="PANTHER" id="PTHR30532:SF25">
    <property type="entry name" value="IRON(III) DICITRATE-BINDING PERIPLASMIC PROTEIN"/>
    <property type="match status" value="1"/>
</dbReference>
<comment type="similarity">
    <text evidence="2">Belongs to the bacterial solute-binding protein 8 family.</text>
</comment>
<feature type="domain" description="Fe/B12 periplasmic-binding" evidence="7">
    <location>
        <begin position="98"/>
        <end position="365"/>
    </location>
</feature>
<dbReference type="AlphaFoldDB" id="A0A1X0DM04"/>
<feature type="signal peptide" evidence="6">
    <location>
        <begin position="1"/>
        <end position="17"/>
    </location>
</feature>
<feature type="chain" id="PRO_5038726500" evidence="6">
    <location>
        <begin position="18"/>
        <end position="365"/>
    </location>
</feature>
<feature type="region of interest" description="Disordered" evidence="5">
    <location>
        <begin position="55"/>
        <end position="89"/>
    </location>
</feature>
<dbReference type="OrthoDB" id="9793175at2"/>
<evidence type="ECO:0000256" key="5">
    <source>
        <dbReference type="SAM" id="MobiDB-lite"/>
    </source>
</evidence>
<dbReference type="PROSITE" id="PS50983">
    <property type="entry name" value="FE_B12_PBP"/>
    <property type="match status" value="1"/>
</dbReference>
<protein>
    <submittedName>
        <fullName evidence="8">Fe3+-citrate ABC transporter substrate-binding protein</fullName>
    </submittedName>
</protein>
<evidence type="ECO:0000256" key="3">
    <source>
        <dbReference type="ARBA" id="ARBA00022448"/>
    </source>
</evidence>
<keyword evidence="3" id="KW-0813">Transport</keyword>
<evidence type="ECO:0000256" key="4">
    <source>
        <dbReference type="ARBA" id="ARBA00022729"/>
    </source>
</evidence>
<dbReference type="PROSITE" id="PS51257">
    <property type="entry name" value="PROKAR_LIPOPROTEIN"/>
    <property type="match status" value="1"/>
</dbReference>
<keyword evidence="4 6" id="KW-0732">Signal</keyword>
<evidence type="ECO:0000313" key="8">
    <source>
        <dbReference type="EMBL" id="ORA72870.1"/>
    </source>
</evidence>
<dbReference type="GO" id="GO:0030288">
    <property type="term" value="C:outer membrane-bounded periplasmic space"/>
    <property type="evidence" value="ECO:0007669"/>
    <property type="project" value="TreeGrafter"/>
</dbReference>
<dbReference type="Gene3D" id="3.40.50.1980">
    <property type="entry name" value="Nitrogenase molybdenum iron protein domain"/>
    <property type="match status" value="2"/>
</dbReference>
<dbReference type="STRING" id="444597.BST26_04250"/>
<dbReference type="SUPFAM" id="SSF53807">
    <property type="entry name" value="Helical backbone' metal receptor"/>
    <property type="match status" value="1"/>
</dbReference>
<dbReference type="Pfam" id="PF01497">
    <property type="entry name" value="Peripla_BP_2"/>
    <property type="match status" value="1"/>
</dbReference>
<keyword evidence="9" id="KW-1185">Reference proteome</keyword>
<gene>
    <name evidence="8" type="ORF">BST26_04250</name>
</gene>
<dbReference type="InterPro" id="IPR051313">
    <property type="entry name" value="Bact_iron-sidero_bind"/>
</dbReference>
<accession>A0A1X0DM04</accession>
<dbReference type="RefSeq" id="WP_083029559.1">
    <property type="nucleotide sequence ID" value="NZ_AP022618.1"/>
</dbReference>
<dbReference type="CDD" id="cd01146">
    <property type="entry name" value="FhuD"/>
    <property type="match status" value="1"/>
</dbReference>
<evidence type="ECO:0000256" key="6">
    <source>
        <dbReference type="SAM" id="SignalP"/>
    </source>
</evidence>
<proteinExistence type="inferred from homology"/>
<evidence type="ECO:0000256" key="2">
    <source>
        <dbReference type="ARBA" id="ARBA00008814"/>
    </source>
</evidence>
<organism evidence="8 9">
    <name type="scientific">Mycolicibacterium insubricum</name>
    <dbReference type="NCBI Taxonomy" id="444597"/>
    <lineage>
        <taxon>Bacteria</taxon>
        <taxon>Bacillati</taxon>
        <taxon>Actinomycetota</taxon>
        <taxon>Actinomycetes</taxon>
        <taxon>Mycobacteriales</taxon>
        <taxon>Mycobacteriaceae</taxon>
        <taxon>Mycolicibacterium</taxon>
    </lineage>
</organism>
<dbReference type="GO" id="GO:1901678">
    <property type="term" value="P:iron coordination entity transport"/>
    <property type="evidence" value="ECO:0007669"/>
    <property type="project" value="UniProtKB-ARBA"/>
</dbReference>
<comment type="subcellular location">
    <subcellularLocation>
        <location evidence="1">Cell envelope</location>
    </subcellularLocation>
</comment>
<reference evidence="8 9" key="1">
    <citation type="submission" date="2016-12" db="EMBL/GenBank/DDBJ databases">
        <title>The new phylogeny of genus Mycobacterium.</title>
        <authorList>
            <person name="Tortoli E."/>
            <person name="Trovato A."/>
            <person name="Cirillo D.M."/>
        </authorList>
    </citation>
    <scope>NUCLEOTIDE SEQUENCE [LARGE SCALE GENOMIC DNA]</scope>
    <source>
        <strain evidence="8 9">DSM 45130</strain>
    </source>
</reference>
<dbReference type="Proteomes" id="UP000192801">
    <property type="component" value="Unassembled WGS sequence"/>
</dbReference>
<evidence type="ECO:0000313" key="9">
    <source>
        <dbReference type="Proteomes" id="UP000192801"/>
    </source>
</evidence>
<dbReference type="EMBL" id="MVHS01000006">
    <property type="protein sequence ID" value="ORA72870.1"/>
    <property type="molecule type" value="Genomic_DNA"/>
</dbReference>
<dbReference type="PANTHER" id="PTHR30532">
    <property type="entry name" value="IRON III DICITRATE-BINDING PERIPLASMIC PROTEIN"/>
    <property type="match status" value="1"/>
</dbReference>
<sequence length="365" mass="37686">MPAVRPGVGAAAIAACAAVVVTCCSGCTRPQGETPAAGITAVTTSTTTIAGAGVLGNQRRPDESCAGEPAHPELGEGPLRVDSGTDRGEVDVPADPQRIIVLSGDQLDALCALGLQSRIVAAATPAASGGQPSYLGTAIRDLAAVGTRSDPDRTAIANYHPDLILGSSTVQSGQYADLAAIAPTVFTGAPGPDWQQTLRAVGAATGRGEAAGRLIDEFNEQAHQLGEAIDGAHFQASIVQFTPGSVRVYGRENFPQTVLAAVGVDRPVAQRFTDQPYTEINVDGGALNSADLAAADGDIVYVSFDSPEAKAAAPRILNSDAWRRLSASKDNRVFIVNNEVWQSGRGLIAARGMLDDLRWLNAPIN</sequence>
<name>A0A1X0DM04_9MYCO</name>